<dbReference type="InterPro" id="IPR003737">
    <property type="entry name" value="GlcNAc_PI_deacetylase-related"/>
</dbReference>
<proteinExistence type="predicted"/>
<dbReference type="PANTHER" id="PTHR12993:SF11">
    <property type="entry name" value="N-ACETYLGLUCOSAMINYL-PHOSPHATIDYLINOSITOL DE-N-ACETYLASE"/>
    <property type="match status" value="1"/>
</dbReference>
<reference evidence="2 3" key="1">
    <citation type="submission" date="2018-09" db="EMBL/GenBank/DDBJ databases">
        <title>Production of Trimethoprim by Streptomyces sp. 3E-1.</title>
        <authorList>
            <person name="Kang H.J."/>
            <person name="Kim S.B."/>
        </authorList>
    </citation>
    <scope>NUCLEOTIDE SEQUENCE [LARGE SCALE GENOMIC DNA]</scope>
    <source>
        <strain evidence="2 3">3E-1</strain>
    </source>
</reference>
<dbReference type="SUPFAM" id="SSF102588">
    <property type="entry name" value="LmbE-like"/>
    <property type="match status" value="1"/>
</dbReference>
<organism evidence="2 3">
    <name type="scientific">Streptomyces griseorubiginosus</name>
    <dbReference type="NCBI Taxonomy" id="67304"/>
    <lineage>
        <taxon>Bacteria</taxon>
        <taxon>Bacillati</taxon>
        <taxon>Actinomycetota</taxon>
        <taxon>Actinomycetes</taxon>
        <taxon>Kitasatosporales</taxon>
        <taxon>Streptomycetaceae</taxon>
        <taxon>Streptomyces</taxon>
    </lineage>
</organism>
<evidence type="ECO:0000256" key="1">
    <source>
        <dbReference type="ARBA" id="ARBA00022833"/>
    </source>
</evidence>
<name>A0AAI8PQU2_9ACTN</name>
<dbReference type="InterPro" id="IPR024078">
    <property type="entry name" value="LmbE-like_dom_sf"/>
</dbReference>
<dbReference type="PANTHER" id="PTHR12993">
    <property type="entry name" value="N-ACETYLGLUCOSAMINYL-PHOSPHATIDYLINOSITOL DE-N-ACETYLASE-RELATED"/>
    <property type="match status" value="1"/>
</dbReference>
<dbReference type="GO" id="GO:0016811">
    <property type="term" value="F:hydrolase activity, acting on carbon-nitrogen (but not peptide) bonds, in linear amides"/>
    <property type="evidence" value="ECO:0007669"/>
    <property type="project" value="TreeGrafter"/>
</dbReference>
<sequence>MVAHPDDAELLAYGTLRRYRELGATVTVLCLTHGVNGVSVIDAARGARLTERERIDEAQAAWDGAGVEVTCLGLLDGALRPDRELISLVESDLIARECTTLITHSPHAANDHQDHLALGGATTNAAARVPTCHTLLYGEPHAPYSGFSPTVLVDITDFLDDKIKALSRHTSQLGRWYLREDYTRHRAADAAWRLHPAYAAQGAAFEAFESPLLTLFPPA</sequence>
<dbReference type="Pfam" id="PF02585">
    <property type="entry name" value="PIG-L"/>
    <property type="match status" value="1"/>
</dbReference>
<gene>
    <name evidence="2" type="primary">bshB2</name>
    <name evidence="2" type="ORF">DWG14_05799</name>
</gene>
<dbReference type="Proteomes" id="UP000265765">
    <property type="component" value="Chromosome"/>
</dbReference>
<evidence type="ECO:0000313" key="2">
    <source>
        <dbReference type="EMBL" id="AYC41510.1"/>
    </source>
</evidence>
<dbReference type="EMBL" id="CP032427">
    <property type="protein sequence ID" value="AYC41510.1"/>
    <property type="molecule type" value="Genomic_DNA"/>
</dbReference>
<dbReference type="AlphaFoldDB" id="A0AAI8PQU2"/>
<dbReference type="EC" id="3.5.1.-" evidence="2"/>
<protein>
    <submittedName>
        <fullName evidence="2">N-acetyl-alpha-D-glucosaminyl L-malate deacetylase 2</fullName>
        <ecNumber evidence="2">3.5.1.-</ecNumber>
    </submittedName>
</protein>
<accession>A0AAI8PQU2</accession>
<dbReference type="KEGG" id="sge:DWG14_05799"/>
<dbReference type="Gene3D" id="3.40.50.10320">
    <property type="entry name" value="LmbE-like"/>
    <property type="match status" value="1"/>
</dbReference>
<keyword evidence="1" id="KW-0862">Zinc</keyword>
<evidence type="ECO:0000313" key="3">
    <source>
        <dbReference type="Proteomes" id="UP000265765"/>
    </source>
</evidence>
<dbReference type="GO" id="GO:0016137">
    <property type="term" value="P:glycoside metabolic process"/>
    <property type="evidence" value="ECO:0007669"/>
    <property type="project" value="UniProtKB-ARBA"/>
</dbReference>
<keyword evidence="2" id="KW-0378">Hydrolase</keyword>